<name>A0A9E8MUD8_9FLAO</name>
<evidence type="ECO:0000313" key="1">
    <source>
        <dbReference type="EMBL" id="WAC01708.1"/>
    </source>
</evidence>
<dbReference type="AlphaFoldDB" id="A0A9E8MUD8"/>
<dbReference type="Proteomes" id="UP001164705">
    <property type="component" value="Chromosome"/>
</dbReference>
<reference evidence="1" key="1">
    <citation type="submission" date="2022-11" db="EMBL/GenBank/DDBJ databases">
        <title>Lacinutrix neustonica HL-RS19T sp. nov., isolated from the surface microlayer sample of brackish Lake Shihwa.</title>
        <authorList>
            <person name="Choi J.Y."/>
            <person name="Hwang C.Y."/>
        </authorList>
    </citation>
    <scope>NUCLEOTIDE SEQUENCE</scope>
    <source>
        <strain evidence="1">HL-RS19</strain>
    </source>
</reference>
<dbReference type="KEGG" id="lnu:N7U66_17655"/>
<dbReference type="RefSeq" id="WP_267676306.1">
    <property type="nucleotide sequence ID" value="NZ_CP113088.1"/>
</dbReference>
<accession>A0A9E8MUD8</accession>
<gene>
    <name evidence="1" type="ORF">N7U66_17655</name>
</gene>
<sequence length="96" mass="10858">MTVLTPSSSIEKEAIPQLKFSNLETLQSTRARVLRSHYLNRATQLGNLSKGKVRIYFKDENNNLRHVNTTIRALTTDFVVLKQGVTLPIKSVVYIA</sequence>
<protein>
    <submittedName>
        <fullName evidence="1">Uncharacterized protein</fullName>
    </submittedName>
</protein>
<proteinExistence type="predicted"/>
<organism evidence="1 2">
    <name type="scientific">Lacinutrix neustonica</name>
    <dbReference type="NCBI Taxonomy" id="2980107"/>
    <lineage>
        <taxon>Bacteria</taxon>
        <taxon>Pseudomonadati</taxon>
        <taxon>Bacteroidota</taxon>
        <taxon>Flavobacteriia</taxon>
        <taxon>Flavobacteriales</taxon>
        <taxon>Flavobacteriaceae</taxon>
        <taxon>Lacinutrix</taxon>
    </lineage>
</organism>
<evidence type="ECO:0000313" key="2">
    <source>
        <dbReference type="Proteomes" id="UP001164705"/>
    </source>
</evidence>
<dbReference type="EMBL" id="CP113088">
    <property type="protein sequence ID" value="WAC01708.1"/>
    <property type="molecule type" value="Genomic_DNA"/>
</dbReference>
<keyword evidence="2" id="KW-1185">Reference proteome</keyword>